<dbReference type="RefSeq" id="XP_026686276.1">
    <property type="nucleotide sequence ID" value="XM_026830475.1"/>
</dbReference>
<dbReference type="PaxDb" id="121845-A0A3Q0JCW5"/>
<evidence type="ECO:0000256" key="1">
    <source>
        <dbReference type="SAM" id="MobiDB-lite"/>
    </source>
</evidence>
<dbReference type="GeneID" id="113471364"/>
<organism evidence="2 3">
    <name type="scientific">Diaphorina citri</name>
    <name type="common">Asian citrus psyllid</name>
    <dbReference type="NCBI Taxonomy" id="121845"/>
    <lineage>
        <taxon>Eukaryota</taxon>
        <taxon>Metazoa</taxon>
        <taxon>Ecdysozoa</taxon>
        <taxon>Arthropoda</taxon>
        <taxon>Hexapoda</taxon>
        <taxon>Insecta</taxon>
        <taxon>Pterygota</taxon>
        <taxon>Neoptera</taxon>
        <taxon>Paraneoptera</taxon>
        <taxon>Hemiptera</taxon>
        <taxon>Sternorrhyncha</taxon>
        <taxon>Psylloidea</taxon>
        <taxon>Psyllidae</taxon>
        <taxon>Diaphorininae</taxon>
        <taxon>Diaphorina</taxon>
    </lineage>
</organism>
<evidence type="ECO:0000313" key="3">
    <source>
        <dbReference type="RefSeq" id="XP_026686276.1"/>
    </source>
</evidence>
<feature type="compositionally biased region" description="Polar residues" evidence="1">
    <location>
        <begin position="366"/>
        <end position="391"/>
    </location>
</feature>
<keyword evidence="2" id="KW-1185">Reference proteome</keyword>
<feature type="compositionally biased region" description="Low complexity" evidence="1">
    <location>
        <begin position="325"/>
        <end position="337"/>
    </location>
</feature>
<feature type="compositionally biased region" description="Polar residues" evidence="1">
    <location>
        <begin position="403"/>
        <end position="412"/>
    </location>
</feature>
<reference evidence="3" key="1">
    <citation type="submission" date="2025-08" db="UniProtKB">
        <authorList>
            <consortium name="RefSeq"/>
        </authorList>
    </citation>
    <scope>IDENTIFICATION</scope>
</reference>
<dbReference type="KEGG" id="dci:113471364"/>
<feature type="region of interest" description="Disordered" evidence="1">
    <location>
        <begin position="457"/>
        <end position="480"/>
    </location>
</feature>
<feature type="compositionally biased region" description="Polar residues" evidence="1">
    <location>
        <begin position="468"/>
        <end position="480"/>
    </location>
</feature>
<dbReference type="Proteomes" id="UP000079169">
    <property type="component" value="Unplaced"/>
</dbReference>
<dbReference type="AlphaFoldDB" id="A0A3Q0JCW5"/>
<feature type="region of interest" description="Disordered" evidence="1">
    <location>
        <begin position="271"/>
        <end position="412"/>
    </location>
</feature>
<accession>A0A3Q0JCW5</accession>
<gene>
    <name evidence="3" type="primary">LOC113471364</name>
</gene>
<evidence type="ECO:0000313" key="2">
    <source>
        <dbReference type="Proteomes" id="UP000079169"/>
    </source>
</evidence>
<sequence length="492" mass="55459">MASLQTWQIKGWDLDNWKFSSDSTVFVRQTPIENEDEDEPRCAKCNEHFRKSSKLDVRLCTKCGGDDLLVIPRKFTPRSSFDEYISRSQRGSTNDIPMKDQLTIMANQKYKYARSNTIEDSKIRRKSDSFYKRKSSGVVQEKIKQKTNLSKSPTNSIRSFHEKRLSNLNLNNQFKSSNEYLKISNSKLVQEKIKQKTNLSKSPTNSIRSFHEKRLSNLNLNNQFKSSNEYLKISNSKLNEFKSSHCGTPTGSRTRLNSSHEFLKTSRDSAGDAYLSTNTDDDESVSDNSRMSPNHICYRQTSRHSYDSRQSSINNDEFVRQMTGSSSKLSSRQSSRQSYDDRLRLEHANVSRQSSLKDETGRLSPTMAQALTQQTGRLSPTTQHGLTQQMGKPTPEAHKSKAGTETTLAGSNTLTPSEAVVPQYVQPQPSPTTKAVDSNGNEQENLGRQIDATCAAVDDSKGADREPTNNIKELNQTESTDQVAVNISDNTV</sequence>
<proteinExistence type="predicted"/>
<feature type="compositionally biased region" description="Basic and acidic residues" evidence="1">
    <location>
        <begin position="338"/>
        <end position="361"/>
    </location>
</feature>
<name>A0A3Q0JCW5_DIACI</name>
<protein>
    <submittedName>
        <fullName evidence="3">Uncharacterized protein LOC113471364</fullName>
    </submittedName>
</protein>
<feature type="compositionally biased region" description="Basic and acidic residues" evidence="1">
    <location>
        <begin position="458"/>
        <end position="467"/>
    </location>
</feature>